<comment type="caution">
    <text evidence="1">The sequence shown here is derived from an EMBL/GenBank/DDBJ whole genome shotgun (WGS) entry which is preliminary data.</text>
</comment>
<sequence length="269" mass="31103">MGGHGGLNILPQKRWNVYNFENRERVRKDEEEASRQEQAEQHKAQARDAEFRMEKLREAARLKKQQESHVRNKSEKLDAIPEEASGVAVLVASVDQDAERPQHINLFAELEAKERDAETKFSERRNCSRKDKGDGLEKKGDERGKRTRKGKDEDALKADENERYRLGHGSYGKSGKRPWYMAKSSLLEDEDAGVQRQNIPSANENAEKRKKTVEELRAERIKREEQERERASRLVSPTAGGPRRPNGFQNYSHARRSHFQYNSGYGNSW</sequence>
<keyword evidence="2" id="KW-1185">Reference proteome</keyword>
<dbReference type="Proteomes" id="UP001162992">
    <property type="component" value="Chromosome 11"/>
</dbReference>
<accession>A0ACC2CC06</accession>
<dbReference type="EMBL" id="CM055102">
    <property type="protein sequence ID" value="KAJ7539577.1"/>
    <property type="molecule type" value="Genomic_DNA"/>
</dbReference>
<name>A0ACC2CC06_DIPCM</name>
<protein>
    <submittedName>
        <fullName evidence="1">Uncharacterized protein</fullName>
    </submittedName>
</protein>
<reference evidence="2" key="1">
    <citation type="journal article" date="2024" name="Proc. Natl. Acad. Sci. U.S.A.">
        <title>Extraordinary preservation of gene collinearity over three hundred million years revealed in homosporous lycophytes.</title>
        <authorList>
            <person name="Li C."/>
            <person name="Wickell D."/>
            <person name="Kuo L.Y."/>
            <person name="Chen X."/>
            <person name="Nie B."/>
            <person name="Liao X."/>
            <person name="Peng D."/>
            <person name="Ji J."/>
            <person name="Jenkins J."/>
            <person name="Williams M."/>
            <person name="Shu S."/>
            <person name="Plott C."/>
            <person name="Barry K."/>
            <person name="Rajasekar S."/>
            <person name="Grimwood J."/>
            <person name="Han X."/>
            <person name="Sun S."/>
            <person name="Hou Z."/>
            <person name="He W."/>
            <person name="Dai G."/>
            <person name="Sun C."/>
            <person name="Schmutz J."/>
            <person name="Leebens-Mack J.H."/>
            <person name="Li F.W."/>
            <person name="Wang L."/>
        </authorList>
    </citation>
    <scope>NUCLEOTIDE SEQUENCE [LARGE SCALE GENOMIC DNA]</scope>
    <source>
        <strain evidence="2">cv. PW_Plant_1</strain>
    </source>
</reference>
<evidence type="ECO:0000313" key="1">
    <source>
        <dbReference type="EMBL" id="KAJ7539577.1"/>
    </source>
</evidence>
<proteinExistence type="predicted"/>
<gene>
    <name evidence="1" type="ORF">O6H91_11G100600</name>
</gene>
<evidence type="ECO:0000313" key="2">
    <source>
        <dbReference type="Proteomes" id="UP001162992"/>
    </source>
</evidence>
<organism evidence="1 2">
    <name type="scientific">Diphasiastrum complanatum</name>
    <name type="common">Issler's clubmoss</name>
    <name type="synonym">Lycopodium complanatum</name>
    <dbReference type="NCBI Taxonomy" id="34168"/>
    <lineage>
        <taxon>Eukaryota</taxon>
        <taxon>Viridiplantae</taxon>
        <taxon>Streptophyta</taxon>
        <taxon>Embryophyta</taxon>
        <taxon>Tracheophyta</taxon>
        <taxon>Lycopodiopsida</taxon>
        <taxon>Lycopodiales</taxon>
        <taxon>Lycopodiaceae</taxon>
        <taxon>Lycopodioideae</taxon>
        <taxon>Diphasiastrum</taxon>
    </lineage>
</organism>